<keyword evidence="5" id="KW-1185">Reference proteome</keyword>
<protein>
    <submittedName>
        <fullName evidence="4">Nitroreductase</fullName>
    </submittedName>
</protein>
<name>A0A2K8N8M9_9BACL</name>
<evidence type="ECO:0000256" key="1">
    <source>
        <dbReference type="ARBA" id="ARBA00022630"/>
    </source>
</evidence>
<dbReference type="PANTHER" id="PTHR23026:SF90">
    <property type="entry name" value="IODOTYROSINE DEIODINASE 1"/>
    <property type="match status" value="1"/>
</dbReference>
<evidence type="ECO:0000256" key="2">
    <source>
        <dbReference type="ARBA" id="ARBA00022643"/>
    </source>
</evidence>
<dbReference type="GO" id="GO:0016491">
    <property type="term" value="F:oxidoreductase activity"/>
    <property type="evidence" value="ECO:0007669"/>
    <property type="project" value="UniProtKB-KW"/>
</dbReference>
<keyword evidence="1" id="KW-0285">Flavoprotein</keyword>
<dbReference type="PANTHER" id="PTHR23026">
    <property type="entry name" value="NADPH NITROREDUCTASE"/>
    <property type="match status" value="1"/>
</dbReference>
<proteinExistence type="predicted"/>
<dbReference type="Gene3D" id="3.40.109.10">
    <property type="entry name" value="NADH Oxidase"/>
    <property type="match status" value="1"/>
</dbReference>
<dbReference type="InterPro" id="IPR000415">
    <property type="entry name" value="Nitroreductase-like"/>
</dbReference>
<evidence type="ECO:0000256" key="3">
    <source>
        <dbReference type="ARBA" id="ARBA00023002"/>
    </source>
</evidence>
<keyword evidence="3" id="KW-0560">Oxidoreductase</keyword>
<evidence type="ECO:0000313" key="4">
    <source>
        <dbReference type="EMBL" id="ATY85684.1"/>
    </source>
</evidence>
<dbReference type="Proteomes" id="UP000231932">
    <property type="component" value="Chromosome"/>
</dbReference>
<dbReference type="SUPFAM" id="SSF55469">
    <property type="entry name" value="FMN-dependent nitroreductase-like"/>
    <property type="match status" value="1"/>
</dbReference>
<gene>
    <name evidence="4" type="ORF">CVV65_12740</name>
</gene>
<reference evidence="5" key="1">
    <citation type="submission" date="2017-11" db="EMBL/GenBank/DDBJ databases">
        <title>Complete Genome Sequence of Kyrpidia sp. Strain EA-1, a thermophilic, hydrogen-oxidizing Bacterium, isolated from the Azores.</title>
        <authorList>
            <person name="Reiner J.E."/>
            <person name="Lapp C.J."/>
            <person name="Bunk B."/>
            <person name="Gescher J."/>
        </authorList>
    </citation>
    <scope>NUCLEOTIDE SEQUENCE [LARGE SCALE GENOMIC DNA]</scope>
    <source>
        <strain evidence="5">EA-1</strain>
    </source>
</reference>
<accession>A0A2K8N8M9</accession>
<sequence length="179" mass="19956">MEVLEAIRQRREVTQFLDARVEPAVLRAVVEAGYRAPTGNHLISRELIVIQDRGILTRLTQTTPYMPWLAGAAAGIVVTGRPDVSKYWVQDGSIACAFMWLVAVEQGLGMAFGAVYHAQDAEESARREGYAREVLHLPDDRRVLAILGVGRPAAWPEGKPPHAKEQVIFLDRFGQPWQE</sequence>
<organism evidence="4 5">
    <name type="scientific">Kyrpidia spormannii</name>
    <dbReference type="NCBI Taxonomy" id="2055160"/>
    <lineage>
        <taxon>Bacteria</taxon>
        <taxon>Bacillati</taxon>
        <taxon>Bacillota</taxon>
        <taxon>Bacilli</taxon>
        <taxon>Bacillales</taxon>
        <taxon>Alicyclobacillaceae</taxon>
        <taxon>Kyrpidia</taxon>
    </lineage>
</organism>
<evidence type="ECO:0000313" key="5">
    <source>
        <dbReference type="Proteomes" id="UP000231932"/>
    </source>
</evidence>
<dbReference type="AlphaFoldDB" id="A0A2K8N8M9"/>
<dbReference type="EMBL" id="CP024955">
    <property type="protein sequence ID" value="ATY85684.1"/>
    <property type="molecule type" value="Genomic_DNA"/>
</dbReference>
<dbReference type="RefSeq" id="WP_100668445.1">
    <property type="nucleotide sequence ID" value="NZ_CP024955.1"/>
</dbReference>
<keyword evidence="2" id="KW-0288">FMN</keyword>
<dbReference type="InterPro" id="IPR050627">
    <property type="entry name" value="Nitroreductase/BluB"/>
</dbReference>
<dbReference type="KEGG" id="kyr:CVV65_12740"/>
<dbReference type="OrthoDB" id="9804207at2"/>